<comment type="caution">
    <text evidence="3">The sequence shown here is derived from an EMBL/GenBank/DDBJ whole genome shotgun (WGS) entry which is preliminary data.</text>
</comment>
<feature type="region of interest" description="Disordered" evidence="1">
    <location>
        <begin position="123"/>
        <end position="187"/>
    </location>
</feature>
<dbReference type="PANTHER" id="PTHR38788:SF3">
    <property type="entry name" value="CLR5 DOMAIN-CONTAINING PROTEIN"/>
    <property type="match status" value="1"/>
</dbReference>
<gene>
    <name evidence="3" type="ORF">DHEL01_v205209</name>
</gene>
<dbReference type="PANTHER" id="PTHR38788">
    <property type="entry name" value="CLR5 DOMAIN-CONTAINING PROTEIN"/>
    <property type="match status" value="1"/>
</dbReference>
<reference evidence="3" key="1">
    <citation type="submission" date="2017-09" db="EMBL/GenBank/DDBJ databases">
        <title>Polyketide synthases of a Diaporthe helianthi virulent isolate.</title>
        <authorList>
            <person name="Baroncelli R."/>
        </authorList>
    </citation>
    <scope>NUCLEOTIDE SEQUENCE [LARGE SCALE GENOMIC DNA]</scope>
    <source>
        <strain evidence="3">7/96</strain>
    </source>
</reference>
<dbReference type="STRING" id="158607.A0A2P5I1J1"/>
<feature type="domain" description="Clr5" evidence="2">
    <location>
        <begin position="32"/>
        <end position="83"/>
    </location>
</feature>
<dbReference type="InterPro" id="IPR025676">
    <property type="entry name" value="Clr5_dom"/>
</dbReference>
<feature type="compositionally biased region" description="Basic and acidic residues" evidence="1">
    <location>
        <begin position="138"/>
        <end position="148"/>
    </location>
</feature>
<evidence type="ECO:0000256" key="1">
    <source>
        <dbReference type="SAM" id="MobiDB-lite"/>
    </source>
</evidence>
<protein>
    <recommendedName>
        <fullName evidence="2">Clr5 domain-containing protein</fullName>
    </recommendedName>
</protein>
<dbReference type="Pfam" id="PF14420">
    <property type="entry name" value="Clr5"/>
    <property type="match status" value="1"/>
</dbReference>
<sequence length="500" mass="56281">MDSPTASSPVPSTPSSTTVQSVSRKEAFYKPSAEEWERVRLTIRQLYIDEKKTLSEVSRILGTNHNFYASPKQYKNRFKQWGLWKNLSTRDAARLIQLKESRDSLGKTSTLVRAGQKVDFDRVEKTIRRSKNRVPKSAAEDKSPKLGRPEPAAPTSARNQPSRVECRTPSPEPHTINLHHLGPTYPRGSGDALSNDFGDFVPVSDSFVPFSSLSDAVPFEPFDASRFEDPFVEIIWDCYARTHHKLALRCEWLRASSLTDPSLERFRSDNALLAILEPLVATNGRRIMRESFLANFLSSFEHRPELSEFSLGVRKNLEQQTLMGTKNTSQHATVIQRAFQYLGLQTYTLRFIRTTQDIDPTDFSSFSAEDTGLMNESCDGLSPDVDFPSPGTEMPPTPPSCNDYDNGPNTNEFEAAAFAFHLGEMDTAETRLRALTCYEGSVSTKGQVLMRLAWYCLSRVQRETGRAEEADGSLTQAIRGSTFYLATDGTEWDEVSYLFI</sequence>
<evidence type="ECO:0000259" key="2">
    <source>
        <dbReference type="Pfam" id="PF14420"/>
    </source>
</evidence>
<proteinExistence type="predicted"/>
<name>A0A2P5I1J1_DIAHE</name>
<evidence type="ECO:0000313" key="4">
    <source>
        <dbReference type="Proteomes" id="UP000094444"/>
    </source>
</evidence>
<evidence type="ECO:0000313" key="3">
    <source>
        <dbReference type="EMBL" id="POS76399.1"/>
    </source>
</evidence>
<dbReference type="Proteomes" id="UP000094444">
    <property type="component" value="Unassembled WGS sequence"/>
</dbReference>
<dbReference type="EMBL" id="MAVT02000374">
    <property type="protein sequence ID" value="POS76399.1"/>
    <property type="molecule type" value="Genomic_DNA"/>
</dbReference>
<organism evidence="3 4">
    <name type="scientific">Diaporthe helianthi</name>
    <dbReference type="NCBI Taxonomy" id="158607"/>
    <lineage>
        <taxon>Eukaryota</taxon>
        <taxon>Fungi</taxon>
        <taxon>Dikarya</taxon>
        <taxon>Ascomycota</taxon>
        <taxon>Pezizomycotina</taxon>
        <taxon>Sordariomycetes</taxon>
        <taxon>Sordariomycetidae</taxon>
        <taxon>Diaporthales</taxon>
        <taxon>Diaporthaceae</taxon>
        <taxon>Diaporthe</taxon>
    </lineage>
</organism>
<feature type="region of interest" description="Disordered" evidence="1">
    <location>
        <begin position="1"/>
        <end position="24"/>
    </location>
</feature>
<dbReference type="AlphaFoldDB" id="A0A2P5I1J1"/>
<dbReference type="OrthoDB" id="539213at2759"/>
<feature type="compositionally biased region" description="Low complexity" evidence="1">
    <location>
        <begin position="1"/>
        <end position="22"/>
    </location>
</feature>
<accession>A0A2P5I1J1</accession>
<keyword evidence="4" id="KW-1185">Reference proteome</keyword>
<dbReference type="InParanoid" id="A0A2P5I1J1"/>